<feature type="compositionally biased region" description="Low complexity" evidence="1">
    <location>
        <begin position="1"/>
        <end position="17"/>
    </location>
</feature>
<evidence type="ECO:0008006" key="4">
    <source>
        <dbReference type="Google" id="ProtNLM"/>
    </source>
</evidence>
<keyword evidence="3" id="KW-1185">Reference proteome</keyword>
<sequence length="348" mass="40452">MSTTTTTTTTNSTDSNNVGERITKDNMESVCNTYRDDWPDWRKHLYHNGWAVVRDVIPTERCKVYSDSFWDWIENFNTGVKRNSKKSWETGSWPSSIHGILQNYAFGQNQFVWDIRSEQPIIDVFTQVYNTDQLLVSFDGGNLSKPVKKQDKDWYHFDQGSNKFGFRCVQGFLNLNDCQDNDGGLILYQGSHLKHDQYFTETGIDSKGDWYKFEVEPNELSYFKDCKKIKVNCNIGDIVLWDSRTIHYACAPTSDKCRMVVYVSYQPASLISEADLAKKINCFNEKRMTSHWAAENIKMFAKNPRTFGDSDVINKFRYDEGRLPTLTPRAQQLAGLVPYENQFEDQYE</sequence>
<dbReference type="PANTHER" id="PTHR31630:SF10">
    <property type="entry name" value="PHYTANOYL-COA DIOXYGENASE"/>
    <property type="match status" value="1"/>
</dbReference>
<evidence type="ECO:0000313" key="3">
    <source>
        <dbReference type="Proteomes" id="UP000001396"/>
    </source>
</evidence>
<dbReference type="RefSeq" id="XP_020436772.1">
    <property type="nucleotide sequence ID" value="XM_020572655.1"/>
</dbReference>
<name>D3B035_HETP5</name>
<dbReference type="Pfam" id="PF05721">
    <property type="entry name" value="PhyH"/>
    <property type="match status" value="1"/>
</dbReference>
<dbReference type="AlphaFoldDB" id="D3B035"/>
<dbReference type="PANTHER" id="PTHR31630">
    <property type="entry name" value="PHYTANOYL-COA DIOXYGENASE-RELATED-RELATED"/>
    <property type="match status" value="1"/>
</dbReference>
<protein>
    <recommendedName>
        <fullName evidence="4">Phytanoyl-CoA dioxygenase</fullName>
    </recommendedName>
</protein>
<dbReference type="OMA" id="AIYTCFM"/>
<proteinExistence type="predicted"/>
<dbReference type="GeneID" id="31357178"/>
<reference evidence="2 3" key="1">
    <citation type="journal article" date="2011" name="Genome Res.">
        <title>Phylogeny-wide analysis of social amoeba genomes highlights ancient origins for complex intercellular communication.</title>
        <authorList>
            <person name="Heidel A.J."/>
            <person name="Lawal H.M."/>
            <person name="Felder M."/>
            <person name="Schilde C."/>
            <person name="Helps N.R."/>
            <person name="Tunggal B."/>
            <person name="Rivero F."/>
            <person name="John U."/>
            <person name="Schleicher M."/>
            <person name="Eichinger L."/>
            <person name="Platzer M."/>
            <person name="Noegel A.A."/>
            <person name="Schaap P."/>
            <person name="Gloeckner G."/>
        </authorList>
    </citation>
    <scope>NUCLEOTIDE SEQUENCE [LARGE SCALE GENOMIC DNA]</scope>
    <source>
        <strain evidence="3">ATCC 26659 / Pp 5 / PN500</strain>
    </source>
</reference>
<organism evidence="2 3">
    <name type="scientific">Heterostelium pallidum (strain ATCC 26659 / Pp 5 / PN500)</name>
    <name type="common">Cellular slime mold</name>
    <name type="synonym">Polysphondylium pallidum</name>
    <dbReference type="NCBI Taxonomy" id="670386"/>
    <lineage>
        <taxon>Eukaryota</taxon>
        <taxon>Amoebozoa</taxon>
        <taxon>Evosea</taxon>
        <taxon>Eumycetozoa</taxon>
        <taxon>Dictyostelia</taxon>
        <taxon>Acytosteliales</taxon>
        <taxon>Acytosteliaceae</taxon>
        <taxon>Heterostelium</taxon>
    </lineage>
</organism>
<gene>
    <name evidence="2" type="ORF">PPL_01649</name>
</gene>
<dbReference type="EMBL" id="ADBJ01000008">
    <property type="protein sequence ID" value="EFA84659.1"/>
    <property type="molecule type" value="Genomic_DNA"/>
</dbReference>
<dbReference type="InterPro" id="IPR008775">
    <property type="entry name" value="Phytyl_CoA_dOase-like"/>
</dbReference>
<dbReference type="Proteomes" id="UP000001396">
    <property type="component" value="Unassembled WGS sequence"/>
</dbReference>
<accession>D3B035</accession>
<dbReference type="Gene3D" id="2.60.120.620">
    <property type="entry name" value="q2cbj1_9rhob like domain"/>
    <property type="match status" value="1"/>
</dbReference>
<evidence type="ECO:0000256" key="1">
    <source>
        <dbReference type="SAM" id="MobiDB-lite"/>
    </source>
</evidence>
<evidence type="ECO:0000313" key="2">
    <source>
        <dbReference type="EMBL" id="EFA84659.1"/>
    </source>
</evidence>
<comment type="caution">
    <text evidence="2">The sequence shown here is derived from an EMBL/GenBank/DDBJ whole genome shotgun (WGS) entry which is preliminary data.</text>
</comment>
<dbReference type="SUPFAM" id="SSF51197">
    <property type="entry name" value="Clavaminate synthase-like"/>
    <property type="match status" value="1"/>
</dbReference>
<dbReference type="InParanoid" id="D3B035"/>
<feature type="region of interest" description="Disordered" evidence="1">
    <location>
        <begin position="1"/>
        <end position="22"/>
    </location>
</feature>